<evidence type="ECO:0000259" key="1">
    <source>
        <dbReference type="SMART" id="SM00471"/>
    </source>
</evidence>
<gene>
    <name evidence="2" type="ORF">QBE54_04370</name>
</gene>
<evidence type="ECO:0000313" key="3">
    <source>
        <dbReference type="Proteomes" id="UP001461341"/>
    </source>
</evidence>
<dbReference type="RefSeq" id="WP_369019133.1">
    <property type="nucleotide sequence ID" value="NZ_CP121689.1"/>
</dbReference>
<feature type="domain" description="HD/PDEase" evidence="1">
    <location>
        <begin position="15"/>
        <end position="137"/>
    </location>
</feature>
<accession>A0ABZ2YGQ1</accession>
<dbReference type="InterPro" id="IPR003607">
    <property type="entry name" value="HD/PDEase_dom"/>
</dbReference>
<dbReference type="InterPro" id="IPR006674">
    <property type="entry name" value="HD_domain"/>
</dbReference>
<evidence type="ECO:0000313" key="2">
    <source>
        <dbReference type="EMBL" id="WZL76968.1"/>
    </source>
</evidence>
<dbReference type="CDD" id="cd00077">
    <property type="entry name" value="HDc"/>
    <property type="match status" value="1"/>
</dbReference>
<dbReference type="Gene3D" id="1.10.3210.10">
    <property type="entry name" value="Hypothetical protein af1432"/>
    <property type="match status" value="1"/>
</dbReference>
<name>A0ABZ2YGQ1_9BACT</name>
<organism evidence="2 3">
    <name type="scientific">Thermatribacter velox</name>
    <dbReference type="NCBI Taxonomy" id="3039681"/>
    <lineage>
        <taxon>Bacteria</taxon>
        <taxon>Pseudomonadati</taxon>
        <taxon>Atribacterota</taxon>
        <taxon>Atribacteria</taxon>
        <taxon>Atribacterales</taxon>
        <taxon>Thermatribacteraceae</taxon>
        <taxon>Thermatribacter</taxon>
    </lineage>
</organism>
<dbReference type="SMART" id="SM00471">
    <property type="entry name" value="HDc"/>
    <property type="match status" value="1"/>
</dbReference>
<dbReference type="Proteomes" id="UP001461341">
    <property type="component" value="Chromosome"/>
</dbReference>
<dbReference type="Pfam" id="PF01966">
    <property type="entry name" value="HD"/>
    <property type="match status" value="1"/>
</dbReference>
<sequence>MYQEVWQHLEEVFREDPSMLEHTRRVFDFAHDIAQALKLDAVTQRTVHLAALLHDVGIVEAEKKFGSREGKFQHITGPPIARRILEEIGEQPQVVERVLYLVGNHHNFDKVDGIDFQVLVEADMLVNLEEEKLASDELRSFIEGFFKTAPGLRTAKRKYLKEI</sequence>
<reference evidence="2 3" key="1">
    <citation type="submission" date="2023-03" db="EMBL/GenBank/DDBJ databases">
        <title>Novel Species.</title>
        <authorList>
            <person name="Ma S."/>
        </authorList>
    </citation>
    <scope>NUCLEOTIDE SEQUENCE [LARGE SCALE GENOMIC DNA]</scope>
    <source>
        <strain evidence="2 3">B11</strain>
    </source>
</reference>
<dbReference type="SUPFAM" id="SSF109604">
    <property type="entry name" value="HD-domain/PDEase-like"/>
    <property type="match status" value="1"/>
</dbReference>
<keyword evidence="3" id="KW-1185">Reference proteome</keyword>
<protein>
    <submittedName>
        <fullName evidence="2">HD domain-containing protein</fullName>
    </submittedName>
</protein>
<dbReference type="EMBL" id="CP121689">
    <property type="protein sequence ID" value="WZL76968.1"/>
    <property type="molecule type" value="Genomic_DNA"/>
</dbReference>
<proteinExistence type="predicted"/>